<evidence type="ECO:0000313" key="1">
    <source>
        <dbReference type="EMBL" id="KAK3924510.1"/>
    </source>
</evidence>
<gene>
    <name evidence="1" type="ORF">KUF71_012532</name>
</gene>
<sequence length="86" mass="10132">MNIAPIYQDCKDHIRRQTGGNEYLTRKEWTKYATEVCDAYPNLKTEQAMYWESFKIGLQKSFSAERKNKKKKCTQAVTESSNEDEE</sequence>
<comment type="caution">
    <text evidence="1">The sequence shown here is derived from an EMBL/GenBank/DDBJ whole genome shotgun (WGS) entry which is preliminary data.</text>
</comment>
<dbReference type="Proteomes" id="UP001219518">
    <property type="component" value="Unassembled WGS sequence"/>
</dbReference>
<protein>
    <submittedName>
        <fullName evidence="1">Enolase</fullName>
    </submittedName>
</protein>
<keyword evidence="2" id="KW-1185">Reference proteome</keyword>
<organism evidence="1 2">
    <name type="scientific">Frankliniella fusca</name>
    <dbReference type="NCBI Taxonomy" id="407009"/>
    <lineage>
        <taxon>Eukaryota</taxon>
        <taxon>Metazoa</taxon>
        <taxon>Ecdysozoa</taxon>
        <taxon>Arthropoda</taxon>
        <taxon>Hexapoda</taxon>
        <taxon>Insecta</taxon>
        <taxon>Pterygota</taxon>
        <taxon>Neoptera</taxon>
        <taxon>Paraneoptera</taxon>
        <taxon>Thysanoptera</taxon>
        <taxon>Terebrantia</taxon>
        <taxon>Thripoidea</taxon>
        <taxon>Thripidae</taxon>
        <taxon>Frankliniella</taxon>
    </lineage>
</organism>
<dbReference type="EMBL" id="JAHWGI010001190">
    <property type="protein sequence ID" value="KAK3924510.1"/>
    <property type="molecule type" value="Genomic_DNA"/>
</dbReference>
<name>A0AAE1HPT2_9NEOP</name>
<reference evidence="1" key="1">
    <citation type="submission" date="2021-07" db="EMBL/GenBank/DDBJ databases">
        <authorList>
            <person name="Catto M.A."/>
            <person name="Jacobson A."/>
            <person name="Kennedy G."/>
            <person name="Labadie P."/>
            <person name="Hunt B.G."/>
            <person name="Srinivasan R."/>
        </authorList>
    </citation>
    <scope>NUCLEOTIDE SEQUENCE</scope>
    <source>
        <strain evidence="1">PL_HMW_Pooled</strain>
        <tissue evidence="1">Head</tissue>
    </source>
</reference>
<accession>A0AAE1HPT2</accession>
<evidence type="ECO:0000313" key="2">
    <source>
        <dbReference type="Proteomes" id="UP001219518"/>
    </source>
</evidence>
<dbReference type="AlphaFoldDB" id="A0AAE1HPT2"/>
<proteinExistence type="predicted"/>
<reference evidence="1" key="2">
    <citation type="journal article" date="2023" name="BMC Genomics">
        <title>Pest status, molecular evolution, and epigenetic factors derived from the genome assembly of Frankliniella fusca, a thysanopteran phytovirus vector.</title>
        <authorList>
            <person name="Catto M.A."/>
            <person name="Labadie P.E."/>
            <person name="Jacobson A.L."/>
            <person name="Kennedy G.G."/>
            <person name="Srinivasan R."/>
            <person name="Hunt B.G."/>
        </authorList>
    </citation>
    <scope>NUCLEOTIDE SEQUENCE</scope>
    <source>
        <strain evidence="1">PL_HMW_Pooled</strain>
    </source>
</reference>